<reference evidence="3 4" key="1">
    <citation type="submission" date="2023-10" db="EMBL/GenBank/DDBJ databases">
        <title>Genomes of two closely related lineages of the louse Polyplax serrata with different host specificities.</title>
        <authorList>
            <person name="Martinu J."/>
            <person name="Tarabai H."/>
            <person name="Stefka J."/>
            <person name="Hypsa V."/>
        </authorList>
    </citation>
    <scope>NUCLEOTIDE SEQUENCE [LARGE SCALE GENOMIC DNA]</scope>
    <source>
        <strain evidence="3">HR10_N</strain>
    </source>
</reference>
<keyword evidence="2" id="KW-0732">Signal</keyword>
<comment type="caution">
    <text evidence="3">The sequence shown here is derived from an EMBL/GenBank/DDBJ whole genome shotgun (WGS) entry which is preliminary data.</text>
</comment>
<dbReference type="EMBL" id="JAWJWE010000001">
    <property type="protein sequence ID" value="KAK6644790.1"/>
    <property type="molecule type" value="Genomic_DNA"/>
</dbReference>
<organism evidence="3 4">
    <name type="scientific">Polyplax serrata</name>
    <name type="common">Common mouse louse</name>
    <dbReference type="NCBI Taxonomy" id="468196"/>
    <lineage>
        <taxon>Eukaryota</taxon>
        <taxon>Metazoa</taxon>
        <taxon>Ecdysozoa</taxon>
        <taxon>Arthropoda</taxon>
        <taxon>Hexapoda</taxon>
        <taxon>Insecta</taxon>
        <taxon>Pterygota</taxon>
        <taxon>Neoptera</taxon>
        <taxon>Paraneoptera</taxon>
        <taxon>Psocodea</taxon>
        <taxon>Troctomorpha</taxon>
        <taxon>Phthiraptera</taxon>
        <taxon>Anoplura</taxon>
        <taxon>Polyplacidae</taxon>
        <taxon>Polyplax</taxon>
    </lineage>
</organism>
<feature type="region of interest" description="Disordered" evidence="1">
    <location>
        <begin position="24"/>
        <end position="46"/>
    </location>
</feature>
<accession>A0AAN8SDD5</accession>
<proteinExistence type="predicted"/>
<dbReference type="AlphaFoldDB" id="A0AAN8SDD5"/>
<gene>
    <name evidence="3" type="ORF">RUM43_001063</name>
</gene>
<feature type="chain" id="PRO_5043017469" evidence="2">
    <location>
        <begin position="20"/>
        <end position="192"/>
    </location>
</feature>
<feature type="signal peptide" evidence="2">
    <location>
        <begin position="1"/>
        <end position="19"/>
    </location>
</feature>
<sequence length="192" mass="20430">MNLEYLMLCLFSLIHYSRGQSGGNSKRLPLLSRPVQQSSSPCGSYDGGYDSVDEERSAKTVLLAAAGGAALGYHFGTKTQNQNQPSITNNIYNDYPQPCVVLQDGGGGGGGGIFGGGGILSHHPILSNIIQGGWQGGWQGGGGNRVGGLATNRGQNINWNRAIRQFSRVIRPLTRGFRCGQDCESEKELNAE</sequence>
<protein>
    <submittedName>
        <fullName evidence="3">Uncharacterized protein</fullName>
    </submittedName>
</protein>
<dbReference type="Proteomes" id="UP001372834">
    <property type="component" value="Unassembled WGS sequence"/>
</dbReference>
<name>A0AAN8SDD5_POLSC</name>
<evidence type="ECO:0000313" key="3">
    <source>
        <dbReference type="EMBL" id="KAK6644790.1"/>
    </source>
</evidence>
<evidence type="ECO:0000256" key="1">
    <source>
        <dbReference type="SAM" id="MobiDB-lite"/>
    </source>
</evidence>
<evidence type="ECO:0000313" key="4">
    <source>
        <dbReference type="Proteomes" id="UP001372834"/>
    </source>
</evidence>
<evidence type="ECO:0000256" key="2">
    <source>
        <dbReference type="SAM" id="SignalP"/>
    </source>
</evidence>